<comment type="caution">
    <text evidence="1">The sequence shown here is derived from an EMBL/GenBank/DDBJ whole genome shotgun (WGS) entry which is preliminary data.</text>
</comment>
<proteinExistence type="predicted"/>
<organism evidence="1 2">
    <name type="scientific">Scophthalmus maximus</name>
    <name type="common">Turbot</name>
    <name type="synonym">Psetta maxima</name>
    <dbReference type="NCBI Taxonomy" id="52904"/>
    <lineage>
        <taxon>Eukaryota</taxon>
        <taxon>Metazoa</taxon>
        <taxon>Chordata</taxon>
        <taxon>Craniata</taxon>
        <taxon>Vertebrata</taxon>
        <taxon>Euteleostomi</taxon>
        <taxon>Actinopterygii</taxon>
        <taxon>Neopterygii</taxon>
        <taxon>Teleostei</taxon>
        <taxon>Neoteleostei</taxon>
        <taxon>Acanthomorphata</taxon>
        <taxon>Carangaria</taxon>
        <taxon>Pleuronectiformes</taxon>
        <taxon>Pleuronectoidei</taxon>
        <taxon>Scophthalmidae</taxon>
        <taxon>Scophthalmus</taxon>
    </lineage>
</organism>
<evidence type="ECO:0000313" key="2">
    <source>
        <dbReference type="Proteomes" id="UP000438429"/>
    </source>
</evidence>
<protein>
    <submittedName>
        <fullName evidence="1">Uncharacterized protein</fullName>
    </submittedName>
</protein>
<accession>A0A6A4S0B1</accession>
<evidence type="ECO:0000313" key="1">
    <source>
        <dbReference type="EMBL" id="KAF0028646.1"/>
    </source>
</evidence>
<name>A0A6A4S0B1_SCOMX</name>
<reference evidence="1 2" key="1">
    <citation type="submission" date="2019-06" db="EMBL/GenBank/DDBJ databases">
        <title>Draft genomes of female and male turbot (Scophthalmus maximus).</title>
        <authorList>
            <person name="Xu H."/>
            <person name="Xu X.-W."/>
            <person name="Shao C."/>
            <person name="Chen S."/>
        </authorList>
    </citation>
    <scope>NUCLEOTIDE SEQUENCE [LARGE SCALE GENOMIC DNA]</scope>
    <source>
        <strain evidence="1">Ysfricsl-2016a</strain>
        <tissue evidence="1">Blood</tissue>
    </source>
</reference>
<sequence>MLTCRRRTQQLTDDRRTQIQVFSGTFYLIEATRAETLNCRSQRQTTDSTNKLEEKTTGFHYCKKQRRCDR</sequence>
<dbReference type="AlphaFoldDB" id="A0A6A4S0B1"/>
<gene>
    <name evidence="1" type="ORF">F2P81_019733</name>
</gene>
<dbReference type="Proteomes" id="UP000438429">
    <property type="component" value="Unassembled WGS sequence"/>
</dbReference>
<dbReference type="EMBL" id="VEVO01000017">
    <property type="protein sequence ID" value="KAF0028646.1"/>
    <property type="molecule type" value="Genomic_DNA"/>
</dbReference>